<keyword evidence="12" id="KW-1185">Reference proteome</keyword>
<evidence type="ECO:0000256" key="7">
    <source>
        <dbReference type="ARBA" id="ARBA00047968"/>
    </source>
</evidence>
<dbReference type="GO" id="GO:0008081">
    <property type="term" value="F:phosphoric diester hydrolase activity"/>
    <property type="evidence" value="ECO:0007669"/>
    <property type="project" value="UniProtKB-UniRule"/>
</dbReference>
<dbReference type="GO" id="GO:0008773">
    <property type="term" value="F:[protein-PII] uridylyltransferase activity"/>
    <property type="evidence" value="ECO:0007669"/>
    <property type="project" value="UniProtKB-UniRule"/>
</dbReference>
<dbReference type="Pfam" id="PF01966">
    <property type="entry name" value="HD"/>
    <property type="match status" value="1"/>
</dbReference>
<dbReference type="CDD" id="cd04900">
    <property type="entry name" value="ACT_UUR-like_1"/>
    <property type="match status" value="1"/>
</dbReference>
<sequence length="879" mass="101993">MNTESDAIASFTQYFAQTNAIALFKEAIIDKNAQLTNKFDPQHDVLDLLREKSLFIDHVLSACWRHFLDTHASSHSLIATGGYGRNELFPHSDIDIVILLNDQQDNDFKEKLPKFCNFLWDIGLNPGQSVRTIEECIDKACEDQTIITSLMEMRLITGNEELAQRLKTQISSDRLWPSASFFQAKMAEQTQRYNKFHDTAYNLEPNIKEGPGGLRDLQIIAWVFKRHYDSPTLRELIKYDFMPASEYDELILARNILWRLRFALHALTNRCENRLLFDYQRDLAKQFGYLDQKQQPDVEAFMQFYFKTVANIEQLNEILLQLFNERFIKAAKNSKPSPITANFSVINGYLEVSHKDVFNDNPLTLLEIFLLLQQSPSIKGIRATTIRLIRKSLHLIDDDFRRNKKANRLFIEILRQPRGITHQLRRMNRYGILAAYLPSFANIVQRMQYDLFHIYTVDEHTLFVIRNLRRFALDKHNNELPFCNNIFLLIPSPDILYIAALFHDIAKGKGGDHSQLGEKIANDFCLQHDLPSRDRKLITWLVRHHLLMSTTAQKKDISDPTIIHEFAQQVGSIKYLNYLYLLTVADIRATNPSLWNSWKDSLLKELYISTHNALHRGLDKPIARSERLEDNKKEAADELLRLGISPATIKQSWQHFNDDYFLRYSGDEIAWHTIAIAASKPEDLPLVLLRPHTQRGSAEIFVYTQNKDKLFSICTATLDRLGMNIMDARIITTADQYVLNSFQILEQSGEAINDLHREIHICTSLRNNLISRKLKRQKNVHRQSRQARHFPIKTRISYLEDPMHKHTAMELITTDRAGLLSIIGQAFRQKNIQLHDARITTIGSRAEDMFYITDRHSQPIKDADTLAELKNLILELLDG</sequence>
<keyword evidence="6 8" id="KW-0511">Multifunctional enzyme</keyword>
<dbReference type="Pfam" id="PF01909">
    <property type="entry name" value="NTP_transf_2"/>
    <property type="match status" value="1"/>
</dbReference>
<evidence type="ECO:0000259" key="10">
    <source>
        <dbReference type="PROSITE" id="PS51831"/>
    </source>
</evidence>
<comment type="domain">
    <text evidence="8">Has four distinct domains: an N-terminal nucleotidyltransferase (NT) domain responsible for UTase activity, a central HD domain that encodes UR activity, and two C-terminal ACT domains that seem to have a role in glutamine sensing.</text>
</comment>
<evidence type="ECO:0000256" key="2">
    <source>
        <dbReference type="ARBA" id="ARBA00022695"/>
    </source>
</evidence>
<dbReference type="InterPro" id="IPR002934">
    <property type="entry name" value="Polymerase_NTP_transf_dom"/>
</dbReference>
<evidence type="ECO:0000256" key="1">
    <source>
        <dbReference type="ARBA" id="ARBA00022679"/>
    </source>
</evidence>
<dbReference type="EC" id="2.7.7.59" evidence="8"/>
<comment type="function">
    <text evidence="8">Modifies, by uridylylation and deuridylylation, the PII regulatory proteins (GlnB and homologs), in response to the nitrogen status of the cell that GlnD senses through the glutamine level. Under low glutamine levels, catalyzes the conversion of the PII proteins and UTP to PII-UMP and PPi, while under higher glutamine levels, GlnD hydrolyzes PII-UMP to PII and UMP (deuridylylation). Thus, controls uridylylation state and activity of the PII proteins, and plays an important role in the regulation of nitrogen metabolism.</text>
</comment>
<reference evidence="11 12" key="1">
    <citation type="journal article" date="2024" name="Microbiology">
        <title>Methylomarinum rosea sp. nov., a novel halophilic methanotrophic bacterium from the hypersaline Lake Elton.</title>
        <authorList>
            <person name="Suleimanov R.Z."/>
            <person name="Oshkin I.Y."/>
            <person name="Danilova O.V."/>
            <person name="Suzina N.E."/>
            <person name="Dedysh S.N."/>
        </authorList>
    </citation>
    <scope>NUCLEOTIDE SEQUENCE [LARGE SCALE GENOMIC DNA]</scope>
    <source>
        <strain evidence="11 12">Ch1-1</strain>
    </source>
</reference>
<feature type="region of interest" description="Uridylyltransferase" evidence="8">
    <location>
        <begin position="1"/>
        <end position="338"/>
    </location>
</feature>
<proteinExistence type="inferred from homology"/>
<dbReference type="InterPro" id="IPR002912">
    <property type="entry name" value="ACT_dom"/>
</dbReference>
<dbReference type="GO" id="GO:0008893">
    <property type="term" value="F:guanosine-3',5'-bis(diphosphate) 3'-diphosphatase activity"/>
    <property type="evidence" value="ECO:0007669"/>
    <property type="project" value="UniProtKB-EC"/>
</dbReference>
<dbReference type="PANTHER" id="PTHR47320">
    <property type="entry name" value="BIFUNCTIONAL URIDYLYLTRANSFERASE/URIDYLYL-REMOVING ENZYME"/>
    <property type="match status" value="1"/>
</dbReference>
<dbReference type="PROSITE" id="PS51831">
    <property type="entry name" value="HD"/>
    <property type="match status" value="1"/>
</dbReference>
<evidence type="ECO:0000256" key="6">
    <source>
        <dbReference type="ARBA" id="ARBA00023268"/>
    </source>
</evidence>
<dbReference type="RefSeq" id="WP_349431084.1">
    <property type="nucleotide sequence ID" value="NZ_CP157743.1"/>
</dbReference>
<dbReference type="InterPro" id="IPR043519">
    <property type="entry name" value="NT_sf"/>
</dbReference>
<dbReference type="FunFam" id="1.10.3090.10:FF:000005">
    <property type="entry name" value="Bifunctional uridylyltransferase/uridylyl-removing enzyme"/>
    <property type="match status" value="1"/>
</dbReference>
<dbReference type="InterPro" id="IPR006674">
    <property type="entry name" value="HD_domain"/>
</dbReference>
<comment type="catalytic activity">
    <reaction evidence="8">
        <text>[protein-PII]-uridylyl-L-tyrosine + H2O = [protein-PII]-L-tyrosine + UMP + H(+)</text>
        <dbReference type="Rhea" id="RHEA:48600"/>
        <dbReference type="Rhea" id="RHEA-COMP:12147"/>
        <dbReference type="Rhea" id="RHEA-COMP:12148"/>
        <dbReference type="ChEBI" id="CHEBI:15377"/>
        <dbReference type="ChEBI" id="CHEBI:15378"/>
        <dbReference type="ChEBI" id="CHEBI:46858"/>
        <dbReference type="ChEBI" id="CHEBI:57865"/>
        <dbReference type="ChEBI" id="CHEBI:90602"/>
    </reaction>
</comment>
<evidence type="ECO:0000256" key="8">
    <source>
        <dbReference type="HAMAP-Rule" id="MF_00277"/>
    </source>
</evidence>
<keyword evidence="5 8" id="KW-0460">Magnesium</keyword>
<dbReference type="InterPro" id="IPR003607">
    <property type="entry name" value="HD/PDEase_dom"/>
</dbReference>
<evidence type="ECO:0000259" key="9">
    <source>
        <dbReference type="PROSITE" id="PS51671"/>
    </source>
</evidence>
<keyword evidence="4 8" id="KW-0378">Hydrolase</keyword>
<keyword evidence="1 8" id="KW-0808">Transferase</keyword>
<evidence type="ECO:0000313" key="12">
    <source>
        <dbReference type="Proteomes" id="UP001225378"/>
    </source>
</evidence>
<feature type="domain" description="ACT" evidence="9">
    <location>
        <begin position="699"/>
        <end position="779"/>
    </location>
</feature>
<evidence type="ECO:0000256" key="5">
    <source>
        <dbReference type="ARBA" id="ARBA00022842"/>
    </source>
</evidence>
<feature type="domain" description="HD" evidence="10">
    <location>
        <begin position="457"/>
        <end position="579"/>
    </location>
</feature>
<dbReference type="SMART" id="SM00471">
    <property type="entry name" value="HDc"/>
    <property type="match status" value="1"/>
</dbReference>
<evidence type="ECO:0000313" key="11">
    <source>
        <dbReference type="EMBL" id="XBS18922.1"/>
    </source>
</evidence>
<dbReference type="PANTHER" id="PTHR47320:SF1">
    <property type="entry name" value="BIFUNCTIONAL URIDYLYLTRANSFERASE_URIDYLYL-REMOVING ENZYME"/>
    <property type="match status" value="1"/>
</dbReference>
<feature type="domain" description="ACT" evidence="9">
    <location>
        <begin position="808"/>
        <end position="879"/>
    </location>
</feature>
<dbReference type="CDD" id="cd04899">
    <property type="entry name" value="ACT_ACR-UUR-like_2"/>
    <property type="match status" value="1"/>
</dbReference>
<dbReference type="CDD" id="cd00077">
    <property type="entry name" value="HDc"/>
    <property type="match status" value="1"/>
</dbReference>
<dbReference type="EMBL" id="CP157743">
    <property type="protein sequence ID" value="XBS18922.1"/>
    <property type="molecule type" value="Genomic_DNA"/>
</dbReference>
<comment type="catalytic activity">
    <reaction evidence="7">
        <text>guanosine 3',5'-bis(diphosphate) + H2O = GDP + diphosphate + H(+)</text>
        <dbReference type="Rhea" id="RHEA:14253"/>
        <dbReference type="ChEBI" id="CHEBI:15377"/>
        <dbReference type="ChEBI" id="CHEBI:15378"/>
        <dbReference type="ChEBI" id="CHEBI:33019"/>
        <dbReference type="ChEBI" id="CHEBI:58189"/>
        <dbReference type="ChEBI" id="CHEBI:77828"/>
        <dbReference type="EC" id="3.1.7.2"/>
    </reaction>
</comment>
<accession>A0AAU7NPN2</accession>
<gene>
    <name evidence="8 11" type="primary">glnD</name>
    <name evidence="11" type="ORF">Q9L42_011090</name>
</gene>
<dbReference type="CDD" id="cd05401">
    <property type="entry name" value="NT_GlnE_GlnD_like"/>
    <property type="match status" value="1"/>
</dbReference>
<name>A0AAU7NPN2_9GAMM</name>
<dbReference type="Proteomes" id="UP001225378">
    <property type="component" value="Chromosome"/>
</dbReference>
<dbReference type="SUPFAM" id="SSF109604">
    <property type="entry name" value="HD-domain/PDEase-like"/>
    <property type="match status" value="1"/>
</dbReference>
<dbReference type="InterPro" id="IPR045865">
    <property type="entry name" value="ACT-like_dom_sf"/>
</dbReference>
<dbReference type="NCBIfam" id="TIGR01693">
    <property type="entry name" value="UTase_glnD"/>
    <property type="match status" value="1"/>
</dbReference>
<comment type="cofactor">
    <cofactor evidence="8">
        <name>Mg(2+)</name>
        <dbReference type="ChEBI" id="CHEBI:18420"/>
    </cofactor>
</comment>
<comment type="caution">
    <text evidence="8">Lacks conserved residue(s) required for the propagation of feature annotation.</text>
</comment>
<dbReference type="Pfam" id="PF08335">
    <property type="entry name" value="GlnD_UR_UTase"/>
    <property type="match status" value="1"/>
</dbReference>
<comment type="similarity">
    <text evidence="8">Belongs to the GlnD family.</text>
</comment>
<dbReference type="SUPFAM" id="SSF81301">
    <property type="entry name" value="Nucleotidyltransferase"/>
    <property type="match status" value="1"/>
</dbReference>
<dbReference type="PROSITE" id="PS51671">
    <property type="entry name" value="ACT"/>
    <property type="match status" value="2"/>
</dbReference>
<dbReference type="SUPFAM" id="SSF81593">
    <property type="entry name" value="Nucleotidyltransferase substrate binding subunit/domain"/>
    <property type="match status" value="1"/>
</dbReference>
<dbReference type="SUPFAM" id="SSF55021">
    <property type="entry name" value="ACT-like"/>
    <property type="match status" value="1"/>
</dbReference>
<dbReference type="InterPro" id="IPR013546">
    <property type="entry name" value="PII_UdlTrfase/GS_AdlTrfase"/>
</dbReference>
<keyword evidence="2 8" id="KW-0548">Nucleotidyltransferase</keyword>
<dbReference type="HAMAP" id="MF_00277">
    <property type="entry name" value="PII_uridylyl_transf"/>
    <property type="match status" value="1"/>
</dbReference>
<organism evidence="11 12">
    <name type="scientific">Methylomarinum roseum</name>
    <dbReference type="NCBI Taxonomy" id="3067653"/>
    <lineage>
        <taxon>Bacteria</taxon>
        <taxon>Pseudomonadati</taxon>
        <taxon>Pseudomonadota</taxon>
        <taxon>Gammaproteobacteria</taxon>
        <taxon>Methylococcales</taxon>
        <taxon>Methylococcaceae</taxon>
        <taxon>Methylomarinum</taxon>
    </lineage>
</organism>
<dbReference type="GO" id="GO:0006808">
    <property type="term" value="P:regulation of nitrogen utilization"/>
    <property type="evidence" value="ECO:0007669"/>
    <property type="project" value="UniProtKB-UniRule"/>
</dbReference>
<evidence type="ECO:0000256" key="3">
    <source>
        <dbReference type="ARBA" id="ARBA00022737"/>
    </source>
</evidence>
<evidence type="ECO:0000256" key="4">
    <source>
        <dbReference type="ARBA" id="ARBA00022801"/>
    </source>
</evidence>
<keyword evidence="3" id="KW-0677">Repeat</keyword>
<comment type="activity regulation">
    <text evidence="8">Uridylyltransferase (UTase) activity is inhibited by glutamine, while glutamine activates uridylyl-removing (UR) activity.</text>
</comment>
<dbReference type="EC" id="3.1.4.-" evidence="8"/>
<comment type="catalytic activity">
    <reaction evidence="8">
        <text>[protein-PII]-L-tyrosine + UTP = [protein-PII]-uridylyl-L-tyrosine + diphosphate</text>
        <dbReference type="Rhea" id="RHEA:13673"/>
        <dbReference type="Rhea" id="RHEA-COMP:12147"/>
        <dbReference type="Rhea" id="RHEA-COMP:12148"/>
        <dbReference type="ChEBI" id="CHEBI:33019"/>
        <dbReference type="ChEBI" id="CHEBI:46398"/>
        <dbReference type="ChEBI" id="CHEBI:46858"/>
        <dbReference type="ChEBI" id="CHEBI:90602"/>
        <dbReference type="EC" id="2.7.7.59"/>
    </reaction>
</comment>
<protein>
    <recommendedName>
        <fullName evidence="8">Bifunctional uridylyltransferase/uridylyl-removing enzyme</fullName>
        <shortName evidence="8">UTase/UR</shortName>
    </recommendedName>
    <alternativeName>
        <fullName evidence="8">Bifunctional [protein-PII] modification enzyme</fullName>
    </alternativeName>
    <alternativeName>
        <fullName evidence="8">Bifunctional nitrogen sensor protein</fullName>
    </alternativeName>
    <domain>
        <recommendedName>
            <fullName evidence="8">[Protein-PII] uridylyltransferase</fullName>
            <shortName evidence="8">PII uridylyltransferase</shortName>
            <shortName evidence="8">UTase</shortName>
            <ecNumber evidence="8">2.7.7.59</ecNumber>
        </recommendedName>
    </domain>
    <domain>
        <recommendedName>
            <fullName evidence="8">[Protein-PII]-UMP uridylyl-removing enzyme</fullName>
            <shortName evidence="8">UR</shortName>
            <ecNumber evidence="8">3.1.4.-</ecNumber>
        </recommendedName>
    </domain>
</protein>
<dbReference type="InterPro" id="IPR010043">
    <property type="entry name" value="UTase/UR"/>
</dbReference>
<dbReference type="AlphaFoldDB" id="A0AAU7NPN2"/>
<dbReference type="Gene3D" id="1.10.3210.10">
    <property type="entry name" value="Hypothetical protein af1432"/>
    <property type="match status" value="1"/>
</dbReference>
<dbReference type="KEGG" id="mech:Q9L42_011090"/>
<dbReference type="PIRSF" id="PIRSF006288">
    <property type="entry name" value="PII_uridyltransf"/>
    <property type="match status" value="1"/>
</dbReference>